<name>A0ABY8QUJ2_9MICO</name>
<dbReference type="SUPFAM" id="SSF49482">
    <property type="entry name" value="Aromatic compound dioxygenase"/>
    <property type="match status" value="1"/>
</dbReference>
<reference evidence="6 7" key="1">
    <citation type="submission" date="2023-05" db="EMBL/GenBank/DDBJ databases">
        <title>Lithophilousrod everest ZFBP1038 complete genpme.</title>
        <authorList>
            <person name="Tian M."/>
        </authorList>
    </citation>
    <scope>NUCLEOTIDE SEQUENCE [LARGE SCALE GENOMIC DNA]</scope>
    <source>
        <strain evidence="6 7">ZFBP1038</strain>
    </source>
</reference>
<dbReference type="EC" id="1.13.11.3" evidence="6"/>
<evidence type="ECO:0000256" key="3">
    <source>
        <dbReference type="ARBA" id="ARBA00023002"/>
    </source>
</evidence>
<evidence type="ECO:0000259" key="5">
    <source>
        <dbReference type="Pfam" id="PF00775"/>
    </source>
</evidence>
<evidence type="ECO:0000313" key="6">
    <source>
        <dbReference type="EMBL" id="WGW11906.1"/>
    </source>
</evidence>
<dbReference type="InterPro" id="IPR012786">
    <property type="entry name" value="Protocat_dOase_a"/>
</dbReference>
<dbReference type="Pfam" id="PF00775">
    <property type="entry name" value="Dioxygenase_C"/>
    <property type="match status" value="1"/>
</dbReference>
<protein>
    <submittedName>
        <fullName evidence="6">Protocatechuate 3,4-dioxygenase subunit alpha</fullName>
        <ecNumber evidence="6">1.13.11.3</ecNumber>
    </submittedName>
</protein>
<organism evidence="6 7">
    <name type="scientific">Saxibacter everestensis</name>
    <dbReference type="NCBI Taxonomy" id="2909229"/>
    <lineage>
        <taxon>Bacteria</taxon>
        <taxon>Bacillati</taxon>
        <taxon>Actinomycetota</taxon>
        <taxon>Actinomycetes</taxon>
        <taxon>Micrococcales</taxon>
        <taxon>Brevibacteriaceae</taxon>
        <taxon>Saxibacter</taxon>
    </lineage>
</organism>
<sequence>MSDSQMSDGRPMPRSQQTPAQTVGPFFGYALPYPGGEQLVAAHRPDAIRVHGTVYDGDRQPVPDALVEIWQPDGAGRISRERGSLRRDGYTFTGFGRAAADGDGHYQFTTVKPGATGGSAPYVLLTIFARGLLHHLFTRMYFPDEDANQADRLLARLEPERRSTLIGVADADRSYRFDVHLQGEQETVFLDFDD</sequence>
<dbReference type="GO" id="GO:0018578">
    <property type="term" value="F:protocatechuate 3,4-dioxygenase activity"/>
    <property type="evidence" value="ECO:0007669"/>
    <property type="project" value="UniProtKB-EC"/>
</dbReference>
<keyword evidence="2" id="KW-0223">Dioxygenase</keyword>
<keyword evidence="3 6" id="KW-0560">Oxidoreductase</keyword>
<feature type="region of interest" description="Disordered" evidence="4">
    <location>
        <begin position="1"/>
        <end position="23"/>
    </location>
</feature>
<evidence type="ECO:0000313" key="7">
    <source>
        <dbReference type="Proteomes" id="UP001209083"/>
    </source>
</evidence>
<keyword evidence="7" id="KW-1185">Reference proteome</keyword>
<dbReference type="RefSeq" id="WP_349638701.1">
    <property type="nucleotide sequence ID" value="NZ_CP090958.1"/>
</dbReference>
<comment type="similarity">
    <text evidence="1">Belongs to the intradiol ring-cleavage dioxygenase family.</text>
</comment>
<accession>A0ABY8QUJ2</accession>
<dbReference type="Gene3D" id="2.60.130.10">
    <property type="entry name" value="Aromatic compound dioxygenase"/>
    <property type="match status" value="1"/>
</dbReference>
<dbReference type="Proteomes" id="UP001209083">
    <property type="component" value="Chromosome"/>
</dbReference>
<dbReference type="NCBIfam" id="TIGR02423">
    <property type="entry name" value="protocat_alph"/>
    <property type="match status" value="1"/>
</dbReference>
<gene>
    <name evidence="6" type="primary">pcaG</name>
    <name evidence="6" type="ORF">LWF01_17735</name>
</gene>
<dbReference type="InterPro" id="IPR015889">
    <property type="entry name" value="Intradiol_dOase_core"/>
</dbReference>
<feature type="domain" description="Intradiol ring-cleavage dioxygenases" evidence="5">
    <location>
        <begin position="47"/>
        <end position="156"/>
    </location>
</feature>
<dbReference type="PANTHER" id="PTHR33711:SF9">
    <property type="entry name" value="PROTOCATECHUATE 3,4-DIOXYGENASE ALPHA CHAIN"/>
    <property type="match status" value="1"/>
</dbReference>
<evidence type="ECO:0000256" key="2">
    <source>
        <dbReference type="ARBA" id="ARBA00022964"/>
    </source>
</evidence>
<dbReference type="CDD" id="cd03463">
    <property type="entry name" value="3_4-PCD_alpha"/>
    <property type="match status" value="1"/>
</dbReference>
<dbReference type="EMBL" id="CP090958">
    <property type="protein sequence ID" value="WGW11906.1"/>
    <property type="molecule type" value="Genomic_DNA"/>
</dbReference>
<dbReference type="InterPro" id="IPR050770">
    <property type="entry name" value="Intradiol_RC_Dioxygenase"/>
</dbReference>
<evidence type="ECO:0000256" key="1">
    <source>
        <dbReference type="ARBA" id="ARBA00007825"/>
    </source>
</evidence>
<evidence type="ECO:0000256" key="4">
    <source>
        <dbReference type="SAM" id="MobiDB-lite"/>
    </source>
</evidence>
<proteinExistence type="inferred from homology"/>
<dbReference type="InterPro" id="IPR000627">
    <property type="entry name" value="Intradiol_dOase_C"/>
</dbReference>
<dbReference type="PANTHER" id="PTHR33711">
    <property type="entry name" value="DIOXYGENASE, PUTATIVE (AFU_ORTHOLOGUE AFUA_2G02910)-RELATED"/>
    <property type="match status" value="1"/>
</dbReference>